<dbReference type="EMBL" id="JANURM010000003">
    <property type="protein sequence ID" value="MDL0088635.1"/>
    <property type="molecule type" value="Genomic_DNA"/>
</dbReference>
<comment type="caution">
    <text evidence="1">The sequence shown here is derived from an EMBL/GenBank/DDBJ whole genome shotgun (WGS) entry which is preliminary data.</text>
</comment>
<evidence type="ECO:0000313" key="1">
    <source>
        <dbReference type="EMBL" id="MDL0088635.1"/>
    </source>
</evidence>
<dbReference type="Proteomes" id="UP001173801">
    <property type="component" value="Unassembled WGS sequence"/>
</dbReference>
<keyword evidence="2" id="KW-1185">Reference proteome</keyword>
<accession>A0ABT7HNZ4</accession>
<sequence>MKEIYKHINDFDIVMALKEAKSKYPQMYLQLLFKFGLFEELIYFLEASQSQNNTFNLELIKLVINAKVDSVLNDKRFEVISREILLAYVINYKIQNRFLNIDEAVKFLDDLRLNFDKYNRFTIIYIFVEIFDYFYELEDWSFFAKARSSVNFLLNEKFINHQGAIKYFKNYTEIFNKYCNNSNCRVAIVIAGAYRGHFRHCLKSVVDLATGLDADIFISTWDTSCSYPGVCGAGMNYAHRNFSAILGSCPEIIINKAGLKKHFFNTFKILDTEINEPLNDLEFKLYSSIKQYSLSNNLLFENNIIKQNYMDKISYTTKEDLELHRGRYFINVFKQFYHIANAKKLVLDYESKHSFKYDYIIRVRPDANVRMLDRSELFKLKSGDFAVALTSRGEGLTDICFYAKRDEMLKFMDLYNVDKMQEFKYFTKMFLVGGIHGLLTNWAMLNKLKVVPMRLPVSLENKYHISFLPNFDDALKEDIKNTTLNKDELYKCLNFFDKIKELIKNNNTEIKNLNYKEITAEFRIKNQLSYKLGQAMI</sequence>
<proteinExistence type="predicted"/>
<organism evidence="1 2">
    <name type="scientific">Campylobacter gastrosuis</name>
    <dbReference type="NCBI Taxonomy" id="2974576"/>
    <lineage>
        <taxon>Bacteria</taxon>
        <taxon>Pseudomonadati</taxon>
        <taxon>Campylobacterota</taxon>
        <taxon>Epsilonproteobacteria</taxon>
        <taxon>Campylobacterales</taxon>
        <taxon>Campylobacteraceae</taxon>
        <taxon>Campylobacter</taxon>
    </lineage>
</organism>
<protein>
    <submittedName>
        <fullName evidence="1">Uncharacterized protein</fullName>
    </submittedName>
</protein>
<evidence type="ECO:0000313" key="2">
    <source>
        <dbReference type="Proteomes" id="UP001173801"/>
    </source>
</evidence>
<name>A0ABT7HNZ4_9BACT</name>
<gene>
    <name evidence="1" type="ORF">NYG85_04510</name>
</gene>
<dbReference type="RefSeq" id="WP_284937295.1">
    <property type="nucleotide sequence ID" value="NZ_JANURM010000003.1"/>
</dbReference>
<reference evidence="1" key="2">
    <citation type="journal article" date="2023" name="Microorganisms">
        <title>Isolation and Genomic Characteristics of Cat-Borne Campylobacter felis sp. nov. and Sheep-Borne Campylobacter ovis sp. nov.</title>
        <authorList>
            <person name="Wang H."/>
            <person name="Li Y."/>
            <person name="Gu Y."/>
            <person name="Zhou G."/>
            <person name="Chen X."/>
            <person name="Zhang X."/>
            <person name="Shao Z."/>
            <person name="Zhang J."/>
            <person name="Zhang M."/>
        </authorList>
    </citation>
    <scope>NUCLEOTIDE SEQUENCE</scope>
    <source>
        <strain evidence="1">PS10</strain>
    </source>
</reference>
<reference evidence="1" key="1">
    <citation type="submission" date="2022-08" db="EMBL/GenBank/DDBJ databases">
        <authorList>
            <person name="Wang H."/>
        </authorList>
    </citation>
    <scope>NUCLEOTIDE SEQUENCE</scope>
    <source>
        <strain evidence="1">PS10</strain>
    </source>
</reference>